<name>A0A8K0T7K0_9HYPO</name>
<dbReference type="EMBL" id="JAGPNK010000001">
    <property type="protein sequence ID" value="KAH7328807.1"/>
    <property type="molecule type" value="Genomic_DNA"/>
</dbReference>
<organism evidence="2 3">
    <name type="scientific">Stachybotrys elegans</name>
    <dbReference type="NCBI Taxonomy" id="80388"/>
    <lineage>
        <taxon>Eukaryota</taxon>
        <taxon>Fungi</taxon>
        <taxon>Dikarya</taxon>
        <taxon>Ascomycota</taxon>
        <taxon>Pezizomycotina</taxon>
        <taxon>Sordariomycetes</taxon>
        <taxon>Hypocreomycetidae</taxon>
        <taxon>Hypocreales</taxon>
        <taxon>Stachybotryaceae</taxon>
        <taxon>Stachybotrys</taxon>
    </lineage>
</organism>
<gene>
    <name evidence="2" type="ORF">B0I35DRAFT_418404</name>
</gene>
<feature type="region of interest" description="Disordered" evidence="1">
    <location>
        <begin position="450"/>
        <end position="469"/>
    </location>
</feature>
<dbReference type="OrthoDB" id="5242875at2759"/>
<accession>A0A8K0T7K0</accession>
<sequence>MIETFVTKVKHASILAKRMDAPLLLLVFCHGLENYELLLDNKRGLKIPDLKGAIEPGCRITLVTTACYSGGWIVDPSFNYTTLAAADEDEQSISWLKSMSLDRFCGSIFASIIIDTLVDVTSPLLEDREATSSAENMQPEKPHLTYYGQEILQPEKPSARQTQTYNQFCRNILAVCRSRMNGLWDQQAFTFDAQDDAWEYTGRAGIPLAYFKDRWDRLPAATGLPQSGGLAAGGNTTSIRRRAEAMASMLLSSCPGDWDHGTSVSFRTSLRDFINGVTYDEDSSDADERDFLTPEEVISTVEYRWELFALADRMVEHFQLPRPLNSSCAALDWDEWESKTYHWESKTFRQTRDYKRVFYKSLWAQLKVMGRMTDPMEDQGPQFDRPRRYMCAAMMDSGKPFDECMAIAEEICEMVAFLKDGMQKTVLEDPHVRKSARLWFTTLRRRMRSLSPTRGHRAQSDYALESPES</sequence>
<protein>
    <submittedName>
        <fullName evidence="2">Uncharacterized protein</fullName>
    </submittedName>
</protein>
<evidence type="ECO:0000313" key="2">
    <source>
        <dbReference type="EMBL" id="KAH7328807.1"/>
    </source>
</evidence>
<keyword evidence="3" id="KW-1185">Reference proteome</keyword>
<comment type="caution">
    <text evidence="2">The sequence shown here is derived from an EMBL/GenBank/DDBJ whole genome shotgun (WGS) entry which is preliminary data.</text>
</comment>
<evidence type="ECO:0000313" key="3">
    <source>
        <dbReference type="Proteomes" id="UP000813444"/>
    </source>
</evidence>
<proteinExistence type="predicted"/>
<evidence type="ECO:0000256" key="1">
    <source>
        <dbReference type="SAM" id="MobiDB-lite"/>
    </source>
</evidence>
<dbReference type="AlphaFoldDB" id="A0A8K0T7K0"/>
<dbReference type="Proteomes" id="UP000813444">
    <property type="component" value="Unassembled WGS sequence"/>
</dbReference>
<reference evidence="2" key="1">
    <citation type="journal article" date="2021" name="Nat. Commun.">
        <title>Genetic determinants of endophytism in the Arabidopsis root mycobiome.</title>
        <authorList>
            <person name="Mesny F."/>
            <person name="Miyauchi S."/>
            <person name="Thiergart T."/>
            <person name="Pickel B."/>
            <person name="Atanasova L."/>
            <person name="Karlsson M."/>
            <person name="Huettel B."/>
            <person name="Barry K.W."/>
            <person name="Haridas S."/>
            <person name="Chen C."/>
            <person name="Bauer D."/>
            <person name="Andreopoulos W."/>
            <person name="Pangilinan J."/>
            <person name="LaButti K."/>
            <person name="Riley R."/>
            <person name="Lipzen A."/>
            <person name="Clum A."/>
            <person name="Drula E."/>
            <person name="Henrissat B."/>
            <person name="Kohler A."/>
            <person name="Grigoriev I.V."/>
            <person name="Martin F.M."/>
            <person name="Hacquard S."/>
        </authorList>
    </citation>
    <scope>NUCLEOTIDE SEQUENCE</scope>
    <source>
        <strain evidence="2">MPI-CAGE-CH-0235</strain>
    </source>
</reference>